<proteinExistence type="predicted"/>
<dbReference type="VEuPathDB" id="CryptoDB:Cvel_2593"/>
<feature type="region of interest" description="Disordered" evidence="1">
    <location>
        <begin position="62"/>
        <end position="83"/>
    </location>
</feature>
<evidence type="ECO:0000313" key="2">
    <source>
        <dbReference type="EMBL" id="CEM05015.1"/>
    </source>
</evidence>
<organism evidence="2">
    <name type="scientific">Chromera velia CCMP2878</name>
    <dbReference type="NCBI Taxonomy" id="1169474"/>
    <lineage>
        <taxon>Eukaryota</taxon>
        <taxon>Sar</taxon>
        <taxon>Alveolata</taxon>
        <taxon>Colpodellida</taxon>
        <taxon>Chromeraceae</taxon>
        <taxon>Chromera</taxon>
    </lineage>
</organism>
<sequence>MEAQREEKKAHRHCRGVPGSSTMSSQKLKEKKKSETALLAEEIADWGSPAGREGVGRMCNRHGSSRGVPVHNLGGAWGRCPRG</sequence>
<name>A0A0G4F069_9ALVE</name>
<dbReference type="AlphaFoldDB" id="A0A0G4F069"/>
<protein>
    <submittedName>
        <fullName evidence="2">Uncharacterized protein</fullName>
    </submittedName>
</protein>
<evidence type="ECO:0000256" key="1">
    <source>
        <dbReference type="SAM" id="MobiDB-lite"/>
    </source>
</evidence>
<reference evidence="2" key="1">
    <citation type="submission" date="2014-11" db="EMBL/GenBank/DDBJ databases">
        <authorList>
            <person name="Otto D Thomas"/>
            <person name="Naeem Raeece"/>
        </authorList>
    </citation>
    <scope>NUCLEOTIDE SEQUENCE</scope>
</reference>
<accession>A0A0G4F069</accession>
<gene>
    <name evidence="2" type="ORF">Cvel_2593</name>
</gene>
<dbReference type="EMBL" id="CDMZ01000033">
    <property type="protein sequence ID" value="CEM05015.1"/>
    <property type="molecule type" value="Genomic_DNA"/>
</dbReference>
<feature type="region of interest" description="Disordered" evidence="1">
    <location>
        <begin position="1"/>
        <end position="35"/>
    </location>
</feature>